<name>A0A8J3K398_9ACTN</name>
<dbReference type="PANTHER" id="PTHR30290">
    <property type="entry name" value="PERIPLASMIC BINDING COMPONENT OF ABC TRANSPORTER"/>
    <property type="match status" value="1"/>
</dbReference>
<dbReference type="PROSITE" id="PS51257">
    <property type="entry name" value="PROKAR_LIPOPROTEIN"/>
    <property type="match status" value="1"/>
</dbReference>
<comment type="caution">
    <text evidence="3">The sequence shown here is derived from an EMBL/GenBank/DDBJ whole genome shotgun (WGS) entry which is preliminary data.</text>
</comment>
<accession>A0A8J3K398</accession>
<keyword evidence="1" id="KW-0732">Signal</keyword>
<feature type="signal peptide" evidence="1">
    <location>
        <begin position="1"/>
        <end position="26"/>
    </location>
</feature>
<feature type="chain" id="PRO_5035190082" evidence="1">
    <location>
        <begin position="27"/>
        <end position="563"/>
    </location>
</feature>
<protein>
    <submittedName>
        <fullName evidence="3">Peptide ABC transporter</fullName>
    </submittedName>
</protein>
<dbReference type="InterPro" id="IPR000914">
    <property type="entry name" value="SBP_5_dom"/>
</dbReference>
<dbReference type="Gene3D" id="3.40.190.10">
    <property type="entry name" value="Periplasmic binding protein-like II"/>
    <property type="match status" value="1"/>
</dbReference>
<dbReference type="InterPro" id="IPR039424">
    <property type="entry name" value="SBP_5"/>
</dbReference>
<evidence type="ECO:0000259" key="2">
    <source>
        <dbReference type="Pfam" id="PF00496"/>
    </source>
</evidence>
<dbReference type="GO" id="GO:0043190">
    <property type="term" value="C:ATP-binding cassette (ABC) transporter complex"/>
    <property type="evidence" value="ECO:0007669"/>
    <property type="project" value="InterPro"/>
</dbReference>
<dbReference type="CDD" id="cd08492">
    <property type="entry name" value="PBP2_NikA_DppA_OppA_like_15"/>
    <property type="match status" value="1"/>
</dbReference>
<dbReference type="GO" id="GO:0015833">
    <property type="term" value="P:peptide transport"/>
    <property type="evidence" value="ECO:0007669"/>
    <property type="project" value="TreeGrafter"/>
</dbReference>
<dbReference type="GO" id="GO:1904680">
    <property type="term" value="F:peptide transmembrane transporter activity"/>
    <property type="evidence" value="ECO:0007669"/>
    <property type="project" value="TreeGrafter"/>
</dbReference>
<evidence type="ECO:0000313" key="3">
    <source>
        <dbReference type="EMBL" id="GIF95961.1"/>
    </source>
</evidence>
<dbReference type="Gene3D" id="3.90.76.10">
    <property type="entry name" value="Dipeptide-binding Protein, Domain 1"/>
    <property type="match status" value="1"/>
</dbReference>
<keyword evidence="4" id="KW-1185">Reference proteome</keyword>
<proteinExistence type="predicted"/>
<dbReference type="PIRSF" id="PIRSF002741">
    <property type="entry name" value="MppA"/>
    <property type="match status" value="1"/>
</dbReference>
<organism evidence="3 4">
    <name type="scientific">Catellatospora citrea</name>
    <dbReference type="NCBI Taxonomy" id="53366"/>
    <lineage>
        <taxon>Bacteria</taxon>
        <taxon>Bacillati</taxon>
        <taxon>Actinomycetota</taxon>
        <taxon>Actinomycetes</taxon>
        <taxon>Micromonosporales</taxon>
        <taxon>Micromonosporaceae</taxon>
        <taxon>Catellatospora</taxon>
    </lineage>
</organism>
<dbReference type="AlphaFoldDB" id="A0A8J3K398"/>
<dbReference type="Proteomes" id="UP000659904">
    <property type="component" value="Unassembled WGS sequence"/>
</dbReference>
<sequence length="563" mass="61145">MLKGFTVRFLLSTRLLAASVAIGALAACGSGGGINPASADASSRTAGAVLNGAGAPVDGGILNLSMSADPLCLDPHAISSDVEQIFGRILTDNLIYLDTEGNPGPWLAEKWEISADGKVYTFHLRQGVTFSDGAVFDAEAVVANFEHMLDPDTRSPLAGPYIAPYESSRIVDPYTLEVTLKQPYTPFLDVLAQGWLGLLSPKAIKESTPAQLCEKPVGSGPFVLTGYTKTQGATFTKRAGYDWGPPQLGYSGAAHLDGINVSWVGQDAVRFNSLVSNQYQATGYVPAQNASAVKTNPNLVYSNVNRIGLPYTIEFNTSRAPFDDLAIRQAFVSAVDREALVKTVGFGERQLATSFVDRVTKYYDPEVKLRGHDLKQANELLDKAGWTGRDAEGYRTKDGKTLLVQWPVAQTATISPIFDLVQAQVKAAGIKVNIELLPSAQLTTRRYNGDYDLSAGVWHTNTPDVLYIKYATFSIPNEKRLGQNTSRISDAQLDGWLEEARRTGDKAKLTELYGNAQQRLAELVPGFPVYDNSVLWAFSAKLHDVVVDTSHGTPYFAYSWLEK</sequence>
<dbReference type="Pfam" id="PF00496">
    <property type="entry name" value="SBP_bac_5"/>
    <property type="match status" value="1"/>
</dbReference>
<feature type="domain" description="Solute-binding protein family 5" evidence="2">
    <location>
        <begin position="103"/>
        <end position="468"/>
    </location>
</feature>
<dbReference type="InterPro" id="IPR030678">
    <property type="entry name" value="Peptide/Ni-bd"/>
</dbReference>
<dbReference type="Gene3D" id="3.10.105.10">
    <property type="entry name" value="Dipeptide-binding Protein, Domain 3"/>
    <property type="match status" value="1"/>
</dbReference>
<evidence type="ECO:0000313" key="4">
    <source>
        <dbReference type="Proteomes" id="UP000659904"/>
    </source>
</evidence>
<evidence type="ECO:0000256" key="1">
    <source>
        <dbReference type="SAM" id="SignalP"/>
    </source>
</evidence>
<reference evidence="3 4" key="1">
    <citation type="submission" date="2021-01" db="EMBL/GenBank/DDBJ databases">
        <title>Whole genome shotgun sequence of Catellatospora citrea NBRC 14495.</title>
        <authorList>
            <person name="Komaki H."/>
            <person name="Tamura T."/>
        </authorList>
    </citation>
    <scope>NUCLEOTIDE SEQUENCE [LARGE SCALE GENOMIC DNA]</scope>
    <source>
        <strain evidence="3 4">NBRC 14495</strain>
    </source>
</reference>
<dbReference type="EMBL" id="BONH01000002">
    <property type="protein sequence ID" value="GIF95961.1"/>
    <property type="molecule type" value="Genomic_DNA"/>
</dbReference>
<dbReference type="SUPFAM" id="SSF53850">
    <property type="entry name" value="Periplasmic binding protein-like II"/>
    <property type="match status" value="1"/>
</dbReference>
<dbReference type="GO" id="GO:0042597">
    <property type="term" value="C:periplasmic space"/>
    <property type="evidence" value="ECO:0007669"/>
    <property type="project" value="UniProtKB-ARBA"/>
</dbReference>
<gene>
    <name evidence="3" type="ORF">Cci01nite_10550</name>
</gene>